<organism evidence="10 11">
    <name type="scientific">Streptomyces laculatispora</name>
    <dbReference type="NCBI Taxonomy" id="887464"/>
    <lineage>
        <taxon>Bacteria</taxon>
        <taxon>Bacillati</taxon>
        <taxon>Actinomycetota</taxon>
        <taxon>Actinomycetes</taxon>
        <taxon>Kitasatosporales</taxon>
        <taxon>Streptomycetaceae</taxon>
        <taxon>Streptomyces</taxon>
    </lineage>
</organism>
<feature type="domain" description="ABC transmembrane type-1" evidence="9">
    <location>
        <begin position="102"/>
        <end position="313"/>
    </location>
</feature>
<dbReference type="PANTHER" id="PTHR30193:SF41">
    <property type="entry name" value="DIACETYLCHITOBIOSE UPTAKE SYSTEM PERMEASE PROTEIN NGCF"/>
    <property type="match status" value="1"/>
</dbReference>
<dbReference type="RefSeq" id="WP_306085394.1">
    <property type="nucleotide sequence ID" value="NZ_CP120992.1"/>
</dbReference>
<evidence type="ECO:0000256" key="7">
    <source>
        <dbReference type="RuleBase" id="RU363032"/>
    </source>
</evidence>
<keyword evidence="11" id="KW-1185">Reference proteome</keyword>
<accession>A0ABY9HXJ8</accession>
<reference evidence="10 11" key="1">
    <citation type="submission" date="2023-03" db="EMBL/GenBank/DDBJ databases">
        <title>Isolation and description of six Streptomyces strains from soil environments, able to metabolize different microbial glucans.</title>
        <authorList>
            <person name="Widen T."/>
            <person name="Larsbrink J."/>
        </authorList>
    </citation>
    <scope>NUCLEOTIDE SEQUENCE [LARGE SCALE GENOMIC DNA]</scope>
    <source>
        <strain evidence="10 11">Mut2</strain>
    </source>
</reference>
<keyword evidence="2 7" id="KW-0813">Transport</keyword>
<feature type="transmembrane region" description="Helical" evidence="7">
    <location>
        <begin position="140"/>
        <end position="159"/>
    </location>
</feature>
<dbReference type="InterPro" id="IPR000515">
    <property type="entry name" value="MetI-like"/>
</dbReference>
<name>A0ABY9HXJ8_9ACTN</name>
<feature type="transmembrane region" description="Helical" evidence="7">
    <location>
        <begin position="42"/>
        <end position="65"/>
    </location>
</feature>
<comment type="subcellular location">
    <subcellularLocation>
        <location evidence="1 7">Cell membrane</location>
        <topology evidence="1 7">Multi-pass membrane protein</topology>
    </subcellularLocation>
</comment>
<feature type="transmembrane region" description="Helical" evidence="7">
    <location>
        <begin position="236"/>
        <end position="257"/>
    </location>
</feature>
<feature type="transmembrane region" description="Helical" evidence="7">
    <location>
        <begin position="101"/>
        <end position="128"/>
    </location>
</feature>
<feature type="transmembrane region" description="Helical" evidence="7">
    <location>
        <begin position="292"/>
        <end position="316"/>
    </location>
</feature>
<dbReference type="PANTHER" id="PTHR30193">
    <property type="entry name" value="ABC TRANSPORTER PERMEASE PROTEIN"/>
    <property type="match status" value="1"/>
</dbReference>
<dbReference type="SUPFAM" id="SSF161098">
    <property type="entry name" value="MetI-like"/>
    <property type="match status" value="1"/>
</dbReference>
<evidence type="ECO:0000256" key="1">
    <source>
        <dbReference type="ARBA" id="ARBA00004651"/>
    </source>
</evidence>
<evidence type="ECO:0000256" key="8">
    <source>
        <dbReference type="SAM" id="MobiDB-lite"/>
    </source>
</evidence>
<dbReference type="InterPro" id="IPR051393">
    <property type="entry name" value="ABC_transporter_permease"/>
</dbReference>
<dbReference type="Proteomes" id="UP001229952">
    <property type="component" value="Chromosome"/>
</dbReference>
<sequence>MRPSNATLSAPGPSDSPPVHERPRRTQHTPPRPLRVRAARSLSSIFMVGPALAAVVAFILIPVVVAGRLSLTDWDGFSDSYKSLGLDNYVQLFHDPGVKNAAYVTLVIAAVGTVACNVLGLGLAVMLNGEGRVKAILRGLFFYPHVLGAVIIGFLWSAILSSEGAINTLLNAAHRSKIPFLSDPHWALASVVFVVIWSTFGVNVVLYLAGLQTIPESLLEAARIDGASRWQTFRQVVLPMLAPTVTINVVLVLVQLLRVYDLVLAMTDGGPAGHTQTYAYLVLSESFLNGKIGYASAQSIVLMIVITVLAVVVVTLRQRSEKAVEQ</sequence>
<gene>
    <name evidence="10" type="ORF">P8A22_00685</name>
</gene>
<evidence type="ECO:0000313" key="11">
    <source>
        <dbReference type="Proteomes" id="UP001229952"/>
    </source>
</evidence>
<evidence type="ECO:0000256" key="2">
    <source>
        <dbReference type="ARBA" id="ARBA00022448"/>
    </source>
</evidence>
<evidence type="ECO:0000256" key="3">
    <source>
        <dbReference type="ARBA" id="ARBA00022475"/>
    </source>
</evidence>
<evidence type="ECO:0000259" key="9">
    <source>
        <dbReference type="PROSITE" id="PS50928"/>
    </source>
</evidence>
<keyword evidence="3" id="KW-1003">Cell membrane</keyword>
<keyword evidence="4 7" id="KW-0812">Transmembrane</keyword>
<evidence type="ECO:0000256" key="5">
    <source>
        <dbReference type="ARBA" id="ARBA00022989"/>
    </source>
</evidence>
<protein>
    <submittedName>
        <fullName evidence="10">Sugar ABC transporter permease</fullName>
    </submittedName>
</protein>
<dbReference type="EMBL" id="CP120992">
    <property type="protein sequence ID" value="WLQ38697.1"/>
    <property type="molecule type" value="Genomic_DNA"/>
</dbReference>
<dbReference type="Pfam" id="PF00528">
    <property type="entry name" value="BPD_transp_1"/>
    <property type="match status" value="1"/>
</dbReference>
<evidence type="ECO:0000256" key="6">
    <source>
        <dbReference type="ARBA" id="ARBA00023136"/>
    </source>
</evidence>
<dbReference type="PROSITE" id="PS50928">
    <property type="entry name" value="ABC_TM1"/>
    <property type="match status" value="1"/>
</dbReference>
<feature type="transmembrane region" description="Helical" evidence="7">
    <location>
        <begin position="186"/>
        <end position="209"/>
    </location>
</feature>
<dbReference type="CDD" id="cd06261">
    <property type="entry name" value="TM_PBP2"/>
    <property type="match status" value="1"/>
</dbReference>
<proteinExistence type="inferred from homology"/>
<comment type="similarity">
    <text evidence="7">Belongs to the binding-protein-dependent transport system permease family.</text>
</comment>
<evidence type="ECO:0000256" key="4">
    <source>
        <dbReference type="ARBA" id="ARBA00022692"/>
    </source>
</evidence>
<keyword evidence="6 7" id="KW-0472">Membrane</keyword>
<dbReference type="Gene3D" id="1.10.3720.10">
    <property type="entry name" value="MetI-like"/>
    <property type="match status" value="1"/>
</dbReference>
<dbReference type="InterPro" id="IPR035906">
    <property type="entry name" value="MetI-like_sf"/>
</dbReference>
<feature type="region of interest" description="Disordered" evidence="8">
    <location>
        <begin position="1"/>
        <end position="33"/>
    </location>
</feature>
<evidence type="ECO:0000313" key="10">
    <source>
        <dbReference type="EMBL" id="WLQ38697.1"/>
    </source>
</evidence>
<keyword evidence="5 7" id="KW-1133">Transmembrane helix</keyword>